<keyword evidence="3" id="KW-1185">Reference proteome</keyword>
<organism evidence="2 3">
    <name type="scientific">Pontibacter ramchanderi</name>
    <dbReference type="NCBI Taxonomy" id="1179743"/>
    <lineage>
        <taxon>Bacteria</taxon>
        <taxon>Pseudomonadati</taxon>
        <taxon>Bacteroidota</taxon>
        <taxon>Cytophagia</taxon>
        <taxon>Cytophagales</taxon>
        <taxon>Hymenobacteraceae</taxon>
        <taxon>Pontibacter</taxon>
    </lineage>
</organism>
<accession>A0A2N3UB42</accession>
<name>A0A2N3UB42_9BACT</name>
<feature type="signal peptide" evidence="1">
    <location>
        <begin position="1"/>
        <end position="21"/>
    </location>
</feature>
<dbReference type="OrthoDB" id="849697at2"/>
<dbReference type="Pfam" id="PF12099">
    <property type="entry name" value="DUF3575"/>
    <property type="match status" value="1"/>
</dbReference>
<dbReference type="EMBL" id="PJMU01000002">
    <property type="protein sequence ID" value="PKV66583.1"/>
    <property type="molecule type" value="Genomic_DNA"/>
</dbReference>
<evidence type="ECO:0000313" key="2">
    <source>
        <dbReference type="EMBL" id="PKV66583.1"/>
    </source>
</evidence>
<gene>
    <name evidence="2" type="ORF">BD749_1712</name>
</gene>
<evidence type="ECO:0000313" key="3">
    <source>
        <dbReference type="Proteomes" id="UP000233782"/>
    </source>
</evidence>
<dbReference type="Proteomes" id="UP000233782">
    <property type="component" value="Unassembled WGS sequence"/>
</dbReference>
<evidence type="ECO:0000256" key="1">
    <source>
        <dbReference type="SAM" id="SignalP"/>
    </source>
</evidence>
<protein>
    <submittedName>
        <fullName evidence="2">Uncharacterized protein DUF3575</fullName>
    </submittedName>
</protein>
<reference evidence="2 3" key="1">
    <citation type="submission" date="2017-12" db="EMBL/GenBank/DDBJ databases">
        <title>Genomic Encyclopedia of Type Strains, Phase III (KMG-III): the genomes of soil and plant-associated and newly described type strains.</title>
        <authorList>
            <person name="Whitman W."/>
        </authorList>
    </citation>
    <scope>NUCLEOTIDE SEQUENCE [LARGE SCALE GENOMIC DNA]</scope>
    <source>
        <strain evidence="2 3">LP43</strain>
    </source>
</reference>
<keyword evidence="1" id="KW-0732">Signal</keyword>
<sequence>MKTRCTLALFLIFFITPAVCAQDTGGEDSKLLRANAFKLNIIPLFIGSFNVSYERHITPHFAGALTATTYPRRLTLMKDDFSSTYALTSDFKFYSKGKSLNGFYAGPYLKYRLRINNEREGGNGFWLFSEPDREYEEWAGYGAGAIMGYQQMKPKGFTIDLFWGIGYHFHQRLISKSNYTKEEIEYHKPSPYDLRLGMSLGYAF</sequence>
<dbReference type="InterPro" id="IPR021958">
    <property type="entry name" value="DUF3575"/>
</dbReference>
<feature type="chain" id="PRO_5014672010" evidence="1">
    <location>
        <begin position="22"/>
        <end position="204"/>
    </location>
</feature>
<proteinExistence type="predicted"/>
<dbReference type="RefSeq" id="WP_101443957.1">
    <property type="nucleotide sequence ID" value="NZ_PJMU01000002.1"/>
</dbReference>
<comment type="caution">
    <text evidence="2">The sequence shown here is derived from an EMBL/GenBank/DDBJ whole genome shotgun (WGS) entry which is preliminary data.</text>
</comment>
<dbReference type="AlphaFoldDB" id="A0A2N3UB42"/>